<comment type="caution">
    <text evidence="8">The sequence shown here is derived from an EMBL/GenBank/DDBJ whole genome shotgun (WGS) entry which is preliminary data.</text>
</comment>
<dbReference type="RefSeq" id="WP_345370671.1">
    <property type="nucleotide sequence ID" value="NZ_BAABKD010000009.1"/>
</dbReference>
<dbReference type="InterPro" id="IPR050986">
    <property type="entry name" value="GutQ/KpsF_isomerases"/>
</dbReference>
<keyword evidence="3 5" id="KW-0129">CBS domain</keyword>
<keyword evidence="8" id="KW-0413">Isomerase</keyword>
<dbReference type="Gene3D" id="3.10.580.10">
    <property type="entry name" value="CBS-domain"/>
    <property type="match status" value="1"/>
</dbReference>
<dbReference type="InterPro" id="IPR000644">
    <property type="entry name" value="CBS_dom"/>
</dbReference>
<dbReference type="InterPro" id="IPR035474">
    <property type="entry name" value="SIS_Kpsf"/>
</dbReference>
<dbReference type="SUPFAM" id="SSF53697">
    <property type="entry name" value="SIS domain"/>
    <property type="match status" value="1"/>
</dbReference>
<dbReference type="NCBIfam" id="TIGR00393">
    <property type="entry name" value="kpsF"/>
    <property type="match status" value="1"/>
</dbReference>
<dbReference type="InterPro" id="IPR046342">
    <property type="entry name" value="CBS_dom_sf"/>
</dbReference>
<evidence type="ECO:0000256" key="5">
    <source>
        <dbReference type="PROSITE-ProRule" id="PRU00703"/>
    </source>
</evidence>
<feature type="domain" description="SIS" evidence="7">
    <location>
        <begin position="43"/>
        <end position="186"/>
    </location>
</feature>
<name>A0ABP9M2Z4_9BURK</name>
<comment type="similarity">
    <text evidence="1 4">Belongs to the SIS family. GutQ/KpsF subfamily.</text>
</comment>
<dbReference type="Pfam" id="PF01380">
    <property type="entry name" value="SIS"/>
    <property type="match status" value="1"/>
</dbReference>
<dbReference type="PIRSF" id="PIRSF004692">
    <property type="entry name" value="KdsD_KpsF"/>
    <property type="match status" value="1"/>
</dbReference>
<feature type="domain" description="CBS" evidence="6">
    <location>
        <begin position="212"/>
        <end position="270"/>
    </location>
</feature>
<organism evidence="8 9">
    <name type="scientific">Paenalcaligenes hermetiae</name>
    <dbReference type="NCBI Taxonomy" id="1157987"/>
    <lineage>
        <taxon>Bacteria</taxon>
        <taxon>Pseudomonadati</taxon>
        <taxon>Pseudomonadota</taxon>
        <taxon>Betaproteobacteria</taxon>
        <taxon>Burkholderiales</taxon>
        <taxon>Alcaligenaceae</taxon>
        <taxon>Paenalcaligenes</taxon>
    </lineage>
</organism>
<dbReference type="CDD" id="cd04604">
    <property type="entry name" value="CBS_pair_SIS_assoc"/>
    <property type="match status" value="1"/>
</dbReference>
<evidence type="ECO:0000259" key="6">
    <source>
        <dbReference type="PROSITE" id="PS51371"/>
    </source>
</evidence>
<dbReference type="PROSITE" id="PS51464">
    <property type="entry name" value="SIS"/>
    <property type="match status" value="1"/>
</dbReference>
<evidence type="ECO:0000256" key="1">
    <source>
        <dbReference type="ARBA" id="ARBA00008165"/>
    </source>
</evidence>
<evidence type="ECO:0000256" key="4">
    <source>
        <dbReference type="PIRNR" id="PIRNR004692"/>
    </source>
</evidence>
<evidence type="ECO:0000256" key="3">
    <source>
        <dbReference type="ARBA" id="ARBA00023122"/>
    </source>
</evidence>
<dbReference type="Gene3D" id="3.40.50.10490">
    <property type="entry name" value="Glucose-6-phosphate isomerase like protein, domain 1"/>
    <property type="match status" value="1"/>
</dbReference>
<evidence type="ECO:0000313" key="8">
    <source>
        <dbReference type="EMBL" id="GAA5090209.1"/>
    </source>
</evidence>
<keyword evidence="9" id="KW-1185">Reference proteome</keyword>
<dbReference type="PROSITE" id="PS51371">
    <property type="entry name" value="CBS"/>
    <property type="match status" value="2"/>
</dbReference>
<evidence type="ECO:0000259" key="7">
    <source>
        <dbReference type="PROSITE" id="PS51464"/>
    </source>
</evidence>
<dbReference type="PANTHER" id="PTHR42745">
    <property type="match status" value="1"/>
</dbReference>
<dbReference type="InterPro" id="IPR004800">
    <property type="entry name" value="KdsD/KpsF-type"/>
</dbReference>
<dbReference type="InterPro" id="IPR046348">
    <property type="entry name" value="SIS_dom_sf"/>
</dbReference>
<sequence>MTSISPPPFSQEQALRSAQRTFQAEINALADLQAQLGQNFYQALQQILNCKGRLVITGIGKSGHIARKIAATFASTGTPAFFMHAAEALHGDLGMITPQDVIIAISYSGAAAELLTILSATKRLGCPFIAITGHHQSELAQNADIHLDVHVQHEACPLNLAPTSSTTATLVLGDALAVACLEAKGFTKEDFARSHPGGALGRQLLTYVGDIMRQGDALPIVEAGTLIPEALAEMSAKGMGMTIVINPKLQPIGIFTDGDLRRLIMRCGDIRYRPVEEGMTPHPKTIPASELAIKAANHMDQLRLNQLLVVDTNGLLLGALHMHDLLAAKVI</sequence>
<keyword evidence="2" id="KW-0677">Repeat</keyword>
<gene>
    <name evidence="8" type="ORF">GCM10023337_14200</name>
</gene>
<accession>A0ABP9M2Z4</accession>
<dbReference type="SMART" id="SM00116">
    <property type="entry name" value="CBS"/>
    <property type="match status" value="2"/>
</dbReference>
<dbReference type="Pfam" id="PF00571">
    <property type="entry name" value="CBS"/>
    <property type="match status" value="2"/>
</dbReference>
<evidence type="ECO:0000256" key="2">
    <source>
        <dbReference type="ARBA" id="ARBA00022737"/>
    </source>
</evidence>
<evidence type="ECO:0000313" key="9">
    <source>
        <dbReference type="Proteomes" id="UP001500227"/>
    </source>
</evidence>
<dbReference type="EMBL" id="BAABKD010000009">
    <property type="protein sequence ID" value="GAA5090209.1"/>
    <property type="molecule type" value="Genomic_DNA"/>
</dbReference>
<dbReference type="InterPro" id="IPR001347">
    <property type="entry name" value="SIS_dom"/>
</dbReference>
<proteinExistence type="inferred from homology"/>
<feature type="domain" description="CBS" evidence="6">
    <location>
        <begin position="279"/>
        <end position="331"/>
    </location>
</feature>
<dbReference type="Proteomes" id="UP001500227">
    <property type="component" value="Unassembled WGS sequence"/>
</dbReference>
<reference evidence="9" key="1">
    <citation type="journal article" date="2019" name="Int. J. Syst. Evol. Microbiol.">
        <title>The Global Catalogue of Microorganisms (GCM) 10K type strain sequencing project: providing services to taxonomists for standard genome sequencing and annotation.</title>
        <authorList>
            <consortium name="The Broad Institute Genomics Platform"/>
            <consortium name="The Broad Institute Genome Sequencing Center for Infectious Disease"/>
            <person name="Wu L."/>
            <person name="Ma J."/>
        </authorList>
    </citation>
    <scope>NUCLEOTIDE SEQUENCE [LARGE SCALE GENOMIC DNA]</scope>
    <source>
        <strain evidence="9">JCM 18423</strain>
    </source>
</reference>
<dbReference type="PANTHER" id="PTHR42745:SF1">
    <property type="entry name" value="ARABINOSE 5-PHOSPHATE ISOMERASE KDSD"/>
    <property type="match status" value="1"/>
</dbReference>
<protein>
    <submittedName>
        <fullName evidence="8">KpsF/GutQ family sugar-phosphate isomerase</fullName>
    </submittedName>
</protein>
<dbReference type="CDD" id="cd05014">
    <property type="entry name" value="SIS_Kpsf"/>
    <property type="match status" value="1"/>
</dbReference>
<dbReference type="GO" id="GO:0016853">
    <property type="term" value="F:isomerase activity"/>
    <property type="evidence" value="ECO:0007669"/>
    <property type="project" value="UniProtKB-KW"/>
</dbReference>